<dbReference type="Proteomes" id="UP000012488">
    <property type="component" value="Chromosome"/>
</dbReference>
<evidence type="ECO:0000313" key="8">
    <source>
        <dbReference type="Proteomes" id="UP000012488"/>
    </source>
</evidence>
<evidence type="ECO:0000256" key="3">
    <source>
        <dbReference type="ARBA" id="ARBA00022827"/>
    </source>
</evidence>
<dbReference type="PRINTS" id="PR00368">
    <property type="entry name" value="FADPNR"/>
</dbReference>
<reference evidence="7 8" key="2">
    <citation type="journal article" date="2013" name="Genome Announc.">
        <title>Draft Genome Sequence of Methylobacterium mesophilicum Strain SR1.6/6, Isolated from Citrus sinensis.</title>
        <authorList>
            <person name="Marinho Almeida D."/>
            <person name="Dini-Andreote F."/>
            <person name="Camargo Neves A.A."/>
            <person name="Juca Ramos R.T."/>
            <person name="Andreote F.D."/>
            <person name="Carneiro A.R."/>
            <person name="Oliveira de Souza Lima A."/>
            <person name="Caracciolo Gomes de Sa P.H."/>
            <person name="Ribeiro Barbosa M.S."/>
            <person name="Araujo W.L."/>
            <person name="Silva A."/>
        </authorList>
    </citation>
    <scope>NUCLEOTIDE SEQUENCE [LARGE SCALE GENOMIC DNA]</scope>
    <source>
        <strain evidence="7 8">SR1.6/6</strain>
    </source>
</reference>
<accession>A0A6B9FTF7</accession>
<dbReference type="PANTHER" id="PTHR43557:SF2">
    <property type="entry name" value="RIESKE DOMAIN-CONTAINING PROTEIN-RELATED"/>
    <property type="match status" value="1"/>
</dbReference>
<dbReference type="OrthoDB" id="7809559at2"/>
<organism evidence="7 8">
    <name type="scientific">Methylobacterium mesophilicum SR1.6/6</name>
    <dbReference type="NCBI Taxonomy" id="908290"/>
    <lineage>
        <taxon>Bacteria</taxon>
        <taxon>Pseudomonadati</taxon>
        <taxon>Pseudomonadota</taxon>
        <taxon>Alphaproteobacteria</taxon>
        <taxon>Hyphomicrobiales</taxon>
        <taxon>Methylobacteriaceae</taxon>
        <taxon>Methylobacterium</taxon>
    </lineage>
</organism>
<dbReference type="InterPro" id="IPR036188">
    <property type="entry name" value="FAD/NAD-bd_sf"/>
</dbReference>
<proteinExistence type="predicted"/>
<dbReference type="Pfam" id="PF14759">
    <property type="entry name" value="Reductase_C"/>
    <property type="match status" value="1"/>
</dbReference>
<evidence type="ECO:0000256" key="1">
    <source>
        <dbReference type="ARBA" id="ARBA00001974"/>
    </source>
</evidence>
<evidence type="ECO:0000313" key="7">
    <source>
        <dbReference type="EMBL" id="QGY05880.1"/>
    </source>
</evidence>
<feature type="domain" description="FAD/NAD(P)-binding" evidence="5">
    <location>
        <begin position="9"/>
        <end position="314"/>
    </location>
</feature>
<comment type="cofactor">
    <cofactor evidence="1">
        <name>FAD</name>
        <dbReference type="ChEBI" id="CHEBI:57692"/>
    </cofactor>
</comment>
<dbReference type="PANTHER" id="PTHR43557">
    <property type="entry name" value="APOPTOSIS-INDUCING FACTOR 1"/>
    <property type="match status" value="1"/>
</dbReference>
<evidence type="ECO:0000256" key="2">
    <source>
        <dbReference type="ARBA" id="ARBA00022630"/>
    </source>
</evidence>
<dbReference type="Gene3D" id="3.50.50.60">
    <property type="entry name" value="FAD/NAD(P)-binding domain"/>
    <property type="match status" value="2"/>
</dbReference>
<dbReference type="InterPro" id="IPR050446">
    <property type="entry name" value="FAD-oxidoreductase/Apoptosis"/>
</dbReference>
<dbReference type="InterPro" id="IPR023753">
    <property type="entry name" value="FAD/NAD-binding_dom"/>
</dbReference>
<dbReference type="InterPro" id="IPR016156">
    <property type="entry name" value="FAD/NAD-linked_Rdtase_dimer_sf"/>
</dbReference>
<dbReference type="GO" id="GO:0005737">
    <property type="term" value="C:cytoplasm"/>
    <property type="evidence" value="ECO:0007669"/>
    <property type="project" value="TreeGrafter"/>
</dbReference>
<name>A0A6B9FTF7_9HYPH</name>
<feature type="domain" description="Reductase C-terminal" evidence="6">
    <location>
        <begin position="336"/>
        <end position="420"/>
    </location>
</feature>
<protein>
    <submittedName>
        <fullName evidence="7">FAD-dependent oxidoreductase</fullName>
    </submittedName>
</protein>
<sequence>MGSNSPVRAVVVVGAGLAALRGAEAMRQAGYTGSLTIIGDESYRPYDRPSLSKHVLTGHISADATTLPSSLDGDVDWRLGSPAARLDRAAQVVHLADGSALSYDRLLIATGTRARPWPNPHERKLAGVHSLRCRDDAVALRAALVARPKRVLVIGGGLIGCEVASACRHLGLPVTLVQPGPAPLGRALGRYIGEIIGAMHKVRGVELRLGAEVEWLEDADGRLVRAHLADGTAIEADVAVTALGAVRNTEWLAGSGLSFDAGGVDCDADGHALDVDGRPDLAIAAAGDVARFPHPLYGGRRIAVEHWGHAVAQGVHAGRVLAGDKPERGYAALPAFWSGQAGVTIKSVGLTDGADAMTIAHGDPAAGRFLALYGRAGRCIAAVSVDCGRWLPAYAALIAENAPFPPKGAATDRAGPLKILASGLT</sequence>
<dbReference type="KEGG" id="mmes:MMSR116_31295"/>
<dbReference type="Pfam" id="PF07992">
    <property type="entry name" value="Pyr_redox_2"/>
    <property type="match status" value="1"/>
</dbReference>
<dbReference type="EMBL" id="CP043538">
    <property type="protein sequence ID" value="QGY05880.1"/>
    <property type="molecule type" value="Genomic_DNA"/>
</dbReference>
<dbReference type="AlphaFoldDB" id="A0A6B9FTF7"/>
<dbReference type="RefSeq" id="WP_010686989.1">
    <property type="nucleotide sequence ID" value="NZ_CP043538.1"/>
</dbReference>
<reference evidence="7 8" key="1">
    <citation type="journal article" date="2012" name="Genet. Mol. Biol.">
        <title>Analysis of 16S rRNA and mxaF genes revealing insights into Methylobacterium niche-specific plant association.</title>
        <authorList>
            <person name="Dourado M.N."/>
            <person name="Andreote F.D."/>
            <person name="Dini-Andreote F."/>
            <person name="Conti R."/>
            <person name="Araujo J.M."/>
            <person name="Araujo W.L."/>
        </authorList>
    </citation>
    <scope>NUCLEOTIDE SEQUENCE [LARGE SCALE GENOMIC DNA]</scope>
    <source>
        <strain evidence="7 8">SR1.6/6</strain>
    </source>
</reference>
<dbReference type="InterPro" id="IPR028202">
    <property type="entry name" value="Reductase_C"/>
</dbReference>
<keyword evidence="2" id="KW-0285">Flavoprotein</keyword>
<evidence type="ECO:0000256" key="4">
    <source>
        <dbReference type="ARBA" id="ARBA00023002"/>
    </source>
</evidence>
<dbReference type="GO" id="GO:0016651">
    <property type="term" value="F:oxidoreductase activity, acting on NAD(P)H"/>
    <property type="evidence" value="ECO:0007669"/>
    <property type="project" value="TreeGrafter"/>
</dbReference>
<dbReference type="PRINTS" id="PR00411">
    <property type="entry name" value="PNDRDTASEI"/>
</dbReference>
<dbReference type="Gene3D" id="3.30.390.30">
    <property type="match status" value="1"/>
</dbReference>
<evidence type="ECO:0000259" key="5">
    <source>
        <dbReference type="Pfam" id="PF07992"/>
    </source>
</evidence>
<keyword evidence="4" id="KW-0560">Oxidoreductase</keyword>
<dbReference type="SUPFAM" id="SSF55424">
    <property type="entry name" value="FAD/NAD-linked reductases, dimerisation (C-terminal) domain"/>
    <property type="match status" value="1"/>
</dbReference>
<evidence type="ECO:0000259" key="6">
    <source>
        <dbReference type="Pfam" id="PF14759"/>
    </source>
</evidence>
<gene>
    <name evidence="7" type="ORF">MMSR116_31295</name>
</gene>
<keyword evidence="3" id="KW-0274">FAD</keyword>
<dbReference type="SUPFAM" id="SSF51905">
    <property type="entry name" value="FAD/NAD(P)-binding domain"/>
    <property type="match status" value="2"/>
</dbReference>